<reference evidence="2" key="2">
    <citation type="journal article" date="2022" name="Microbiol. Resour. Announc.">
        <title>Metagenome Sequencing to Explore Phylogenomics of Terrestrial Cyanobacteria.</title>
        <authorList>
            <person name="Ward R.D."/>
            <person name="Stajich J.E."/>
            <person name="Johansen J.R."/>
            <person name="Huntemann M."/>
            <person name="Clum A."/>
            <person name="Foster B."/>
            <person name="Foster B."/>
            <person name="Roux S."/>
            <person name="Palaniappan K."/>
            <person name="Varghese N."/>
            <person name="Mukherjee S."/>
            <person name="Reddy T.B.K."/>
            <person name="Daum C."/>
            <person name="Copeland A."/>
            <person name="Chen I.A."/>
            <person name="Ivanova N.N."/>
            <person name="Kyrpides N.C."/>
            <person name="Shapiro N."/>
            <person name="Eloe-Fadrosh E.A."/>
            <person name="Pietrasiak N."/>
        </authorList>
    </citation>
    <scope>NUCLEOTIDE SEQUENCE</scope>
    <source>
        <strain evidence="2">CPER-KK1</strain>
    </source>
</reference>
<dbReference type="PROSITE" id="PS50164">
    <property type="entry name" value="GIY_YIG"/>
    <property type="match status" value="1"/>
</dbReference>
<evidence type="ECO:0000259" key="1">
    <source>
        <dbReference type="PROSITE" id="PS50164"/>
    </source>
</evidence>
<dbReference type="CDD" id="cd00719">
    <property type="entry name" value="GIY-YIG_SF"/>
    <property type="match status" value="1"/>
</dbReference>
<dbReference type="SUPFAM" id="SSF82771">
    <property type="entry name" value="GIY-YIG endonuclease"/>
    <property type="match status" value="1"/>
</dbReference>
<proteinExistence type="predicted"/>
<reference evidence="2" key="1">
    <citation type="submission" date="2021-05" db="EMBL/GenBank/DDBJ databases">
        <authorList>
            <person name="Pietrasiak N."/>
            <person name="Ward R."/>
            <person name="Stajich J.E."/>
            <person name="Kurbessoian T."/>
        </authorList>
    </citation>
    <scope>NUCLEOTIDE SEQUENCE</scope>
    <source>
        <strain evidence="2">CPER-KK1</strain>
    </source>
</reference>
<comment type="caution">
    <text evidence="2">The sequence shown here is derived from an EMBL/GenBank/DDBJ whole genome shotgun (WGS) entry which is preliminary data.</text>
</comment>
<evidence type="ECO:0000313" key="2">
    <source>
        <dbReference type="EMBL" id="MBW4547729.1"/>
    </source>
</evidence>
<dbReference type="InterPro" id="IPR035901">
    <property type="entry name" value="GIY-YIG_endonuc_sf"/>
</dbReference>
<dbReference type="SMART" id="SM00465">
    <property type="entry name" value="GIYc"/>
    <property type="match status" value="1"/>
</dbReference>
<dbReference type="EMBL" id="JAHHIF010000047">
    <property type="protein sequence ID" value="MBW4547729.1"/>
    <property type="molecule type" value="Genomic_DNA"/>
</dbReference>
<gene>
    <name evidence="2" type="ORF">KME25_25290</name>
</gene>
<evidence type="ECO:0000313" key="3">
    <source>
        <dbReference type="Proteomes" id="UP000753908"/>
    </source>
</evidence>
<dbReference type="InterPro" id="IPR000305">
    <property type="entry name" value="GIY-YIG_endonuc"/>
</dbReference>
<feature type="domain" description="GIY-YIG" evidence="1">
    <location>
        <begin position="23"/>
        <end position="98"/>
    </location>
</feature>
<dbReference type="Gene3D" id="3.40.1440.10">
    <property type="entry name" value="GIY-YIG endonuclease"/>
    <property type="match status" value="1"/>
</dbReference>
<accession>A0A951PQZ8</accession>
<organism evidence="2 3">
    <name type="scientific">Symplocastrum torsivum CPER-KK1</name>
    <dbReference type="NCBI Taxonomy" id="450513"/>
    <lineage>
        <taxon>Bacteria</taxon>
        <taxon>Bacillati</taxon>
        <taxon>Cyanobacteriota</taxon>
        <taxon>Cyanophyceae</taxon>
        <taxon>Oscillatoriophycideae</taxon>
        <taxon>Oscillatoriales</taxon>
        <taxon>Microcoleaceae</taxon>
        <taxon>Symplocastrum</taxon>
    </lineage>
</organism>
<dbReference type="Proteomes" id="UP000753908">
    <property type="component" value="Unassembled WGS sequence"/>
</dbReference>
<protein>
    <recommendedName>
        <fullName evidence="1">GIY-YIG domain-containing protein</fullName>
    </recommendedName>
</protein>
<name>A0A951PQZ8_9CYAN</name>
<dbReference type="AlphaFoldDB" id="A0A951PQZ8"/>
<sequence length="531" mass="62262">MNADEYILQLCHIALKSRELLPEQSGIYYVLDEKSIIWYIGQAKNLRIRWAGESHHRLYQLQKQRKKQLTIYYELVAKSQLDAIERQRIEQYNPQLNGTKVSKKKLRPTETLLREMLIILAPYSFVLGVEYPRKEDLKFIEDSIYWQDEWRVQKAVLSLNVIHVCINLSELGEAIKDKDWLSMCRFLRKVFRKRSNYSGNWACKGKISYEYSGMFFLRRLLVNGFAIEVYVTNQEAVELIKGYELTQLAGVKIRSISDSSLAVIKNRCQLRVVGMYVYSDYQNQPYDQYRRSAIERLYPYKEDLVKLLFNEDLDTNKLQISPIESQTTDENNPGLPVRLANLTAKKEYLRSLLTERGLNLNRYQVNKYLERIPTDDSYIDSQHDRRMTVYVKSFGYSDLRKPIYYSSHIYGSKGHSYQSQNLLDCPYEEVYLASTVDRAFWLLLETYLSDFAKVKLNEEEGYIDKVYISARKFLVPARLTITLNGKWKADIPFGSKDNMSGSEVANIIKSRLQESGMPQLKFSFQSESTRT</sequence>